<dbReference type="Gene3D" id="2.60.220.30">
    <property type="match status" value="2"/>
</dbReference>
<organism evidence="5 6">
    <name type="scientific">Holothuria leucospilota</name>
    <name type="common">Black long sea cucumber</name>
    <name type="synonym">Mertensiothuria leucospilota</name>
    <dbReference type="NCBI Taxonomy" id="206669"/>
    <lineage>
        <taxon>Eukaryota</taxon>
        <taxon>Metazoa</taxon>
        <taxon>Echinodermata</taxon>
        <taxon>Eleutherozoa</taxon>
        <taxon>Echinozoa</taxon>
        <taxon>Holothuroidea</taxon>
        <taxon>Aspidochirotacea</taxon>
        <taxon>Aspidochirotida</taxon>
        <taxon>Holothuriidae</taxon>
        <taxon>Holothuria</taxon>
    </lineage>
</organism>
<evidence type="ECO:0000313" key="6">
    <source>
        <dbReference type="Proteomes" id="UP001152320"/>
    </source>
</evidence>
<dbReference type="Gene3D" id="1.10.8.10">
    <property type="entry name" value="DNA helicase RuvA subunit, C-terminal domain"/>
    <property type="match status" value="1"/>
</dbReference>
<dbReference type="PROSITE" id="PS51145">
    <property type="entry name" value="ZU5"/>
    <property type="match status" value="1"/>
</dbReference>
<accession>A0A9Q0YJQ6</accession>
<dbReference type="InterPro" id="IPR000906">
    <property type="entry name" value="ZU5_dom"/>
</dbReference>
<comment type="function">
    <text evidence="1">Receptor for netrin required for axon guidance. Mediates axon repulsion of neuronal growth cones in the developing nervous system upon ligand binding.</text>
</comment>
<keyword evidence="1" id="KW-0675">Receptor</keyword>
<comment type="subcellular location">
    <subcellularLocation>
        <location evidence="1">Cell membrane</location>
        <topology evidence="1">Single-pass type I membrane protein</topology>
    </subcellularLocation>
</comment>
<dbReference type="SMART" id="SM00218">
    <property type="entry name" value="ZU5"/>
    <property type="match status" value="1"/>
</dbReference>
<dbReference type="Proteomes" id="UP001152320">
    <property type="component" value="Chromosome 19"/>
</dbReference>
<proteinExistence type="inferred from homology"/>
<dbReference type="Pfam" id="PF00791">
    <property type="entry name" value="ZU5"/>
    <property type="match status" value="2"/>
</dbReference>
<feature type="domain" description="ZU5" evidence="4">
    <location>
        <begin position="1194"/>
        <end position="1325"/>
    </location>
</feature>
<feature type="region of interest" description="Disordered" evidence="3">
    <location>
        <begin position="1086"/>
        <end position="1115"/>
    </location>
</feature>
<comment type="similarity">
    <text evidence="1">Belongs to the unc-5 family.</text>
</comment>
<reference evidence="5" key="1">
    <citation type="submission" date="2021-10" db="EMBL/GenBank/DDBJ databases">
        <title>Tropical sea cucumber genome reveals ecological adaptation and Cuvierian tubules defense mechanism.</title>
        <authorList>
            <person name="Chen T."/>
        </authorList>
    </citation>
    <scope>NUCLEOTIDE SEQUENCE</scope>
    <source>
        <strain evidence="5">Nanhai2018</strain>
        <tissue evidence="5">Muscle</tissue>
    </source>
</reference>
<keyword evidence="6" id="KW-1185">Reference proteome</keyword>
<evidence type="ECO:0000313" key="5">
    <source>
        <dbReference type="EMBL" id="KAJ8023737.1"/>
    </source>
</evidence>
<feature type="coiled-coil region" evidence="2">
    <location>
        <begin position="222"/>
        <end position="475"/>
    </location>
</feature>
<dbReference type="Gene3D" id="1.10.287.1490">
    <property type="match status" value="1"/>
</dbReference>
<dbReference type="OrthoDB" id="7457896at2759"/>
<keyword evidence="2" id="KW-0175">Coiled coil</keyword>
<comment type="caution">
    <text evidence="5">The sequence shown here is derived from an EMBL/GenBank/DDBJ whole genome shotgun (WGS) entry which is preliminary data.</text>
</comment>
<dbReference type="InterPro" id="IPR037936">
    <property type="entry name" value="UNC5A-D"/>
</dbReference>
<gene>
    <name evidence="5" type="ORF">HOLleu_36265</name>
</gene>
<evidence type="ECO:0000256" key="3">
    <source>
        <dbReference type="SAM" id="MobiDB-lite"/>
    </source>
</evidence>
<dbReference type="GO" id="GO:0005042">
    <property type="term" value="F:netrin receptor activity"/>
    <property type="evidence" value="ECO:0007669"/>
    <property type="project" value="UniProtKB-UniRule"/>
</dbReference>
<keyword evidence="1" id="KW-0393">Immunoglobulin domain</keyword>
<dbReference type="EMBL" id="JAIZAY010000019">
    <property type="protein sequence ID" value="KAJ8023737.1"/>
    <property type="molecule type" value="Genomic_DNA"/>
</dbReference>
<keyword evidence="1" id="KW-0217">Developmental protein</keyword>
<evidence type="ECO:0000259" key="4">
    <source>
        <dbReference type="PROSITE" id="PS51145"/>
    </source>
</evidence>
<dbReference type="GO" id="GO:0005886">
    <property type="term" value="C:plasma membrane"/>
    <property type="evidence" value="ECO:0007669"/>
    <property type="project" value="UniProtKB-SubCell"/>
</dbReference>
<evidence type="ECO:0000256" key="2">
    <source>
        <dbReference type="SAM" id="Coils"/>
    </source>
</evidence>
<dbReference type="PANTHER" id="PTHR12582">
    <property type="entry name" value="NETRIN RECEPTOR UNC5"/>
    <property type="match status" value="1"/>
</dbReference>
<dbReference type="PANTHER" id="PTHR12582:SF41">
    <property type="entry name" value="UNC5C-LIKE PROTEIN"/>
    <property type="match status" value="1"/>
</dbReference>
<feature type="compositionally biased region" description="Basic and acidic residues" evidence="3">
    <location>
        <begin position="1086"/>
        <end position="1100"/>
    </location>
</feature>
<protein>
    <recommendedName>
        <fullName evidence="1">Netrin receptor UNC5</fullName>
    </recommendedName>
</protein>
<evidence type="ECO:0000256" key="1">
    <source>
        <dbReference type="RuleBase" id="RU367033"/>
    </source>
</evidence>
<dbReference type="SUPFAM" id="SSF69322">
    <property type="entry name" value="Tricorn protease domain 2"/>
    <property type="match status" value="1"/>
</dbReference>
<sequence>MYVNDRALSLSVYDGITVSEYTDTTAMYGGAWSIAVSEEMNLVAVLWYKYPKQGIIVYSLNKNKSFLVFDLDDDVTRIRISDRDRMIITGNYNTGEIQMYNLEQLFSFEAMKRTLAYLVSPEECEELRKYFGVTEEEIQRRLESTPDETRRSFTFLRAMSASGKRKNTAKRMECLLTIIEEKGHLSPYNISTVVDAVSTFGDDTRISSLKGPMEGYSLHGKMTEVMTRQKALEDERNQLTSELETAESKVKEHEETLDDLQDQLVQAQEQEKMLREDQKIGEVKIKELKGERMTLKEELQQSSKQIETLTEELEQIQMKSAREIETLTDKLKHTTQSKAECDKQIEVLTEEFKQSKAETDREIETLKEELKQTNQSKAVTAEELKEVKRESDKKKKMLTEELEQTMQFLDLTKTDYTNKIETLTTDLNETKKKLLTRVKELETTNEELELTKQTLKETAQDRDNTKTELKHYQLDFAKESKALKEVLNQAKEAMTVLHKGPVEDKPSVDSEETRDEHGAILAAEFGRLTVAIAEHLRLDDCLRLARFCNIPASDCDTVLRVSLIESPGMKLLDVLKKRKVINMFDVTNLQKALAMLHLEAVNHDLVAPYQEKIDKEQYELYKVEEMYTWEEIDAFVDAAKDLSAQQQIRDSQTSWIDDTKPEYASQTEAAAQHTEAGDEGRGLSLGGRHHHQLYTEHSIGREGGTIQLANVSLTVPADALHESHVIALSVMNESPFPLDREVDTARMTPLIKLEPLGLMFKKPLQLNIPHSALISDPEHHDVIIYSGQIEDSSDSIRWTEERSIPRQLKEKSVTVDIQCLTYLSASLVSQTSVPPLYNVRAVPFVNGVRNTDDDIILTICFCSDNDAEYNMLLSDYNTKLPLEQYSTIQLSRHPERDEDDAGFLSVTVTSHNNTYVPDADQAVKFSISHLCTASRVSHQLRLQKNKDIDRDDVQVLLTFSQAESTSTKIFMKARIKDLMISQESEDFLLGPASTALKPYGELKANISSMLEKHHCIQLATYFDLTPAEAERVQMDASPGMVLMKILDEREKIMPQKMRGLYLGLKVCHLDKIARLVFQYIEKNSNETHQEKHENEKDKCVKGIPGNASASRRPLEKWQKTSCASLSDQSVQTTLSSSFVSSDVHVKTLTNEGYTEHEVVEALDISRNRLVMARKVLQLLGEQSDVSTTKDYIFLHKEQYIDENGGEIILREANVHMLIPVGAVSTGSIVSLTMMTSTQGNVPSERRTPQLSPVIKVGPEGSTLMKPATLRIPHCASETEGITSTDILQGFSSDGDEIQWRKRKQHEPAPSLKKDHFEVYVQTFCAISPNITIDFKKPLGKKLRLFPLINRVENLTDDLILTLWIYNDDETEHMHLLHEEIKVKGKMQLHAFKRFILKGSEKDREVHIKSESNKITSHENINMKKVPFTTLWHSTRHAVEFHFQNKEGISDVSFRLRLCTRQVLRSVADLQFGVKVTLSELLQKPQGFIRALLTGQEPHPAMEKSFQELVSKLSGQLDRDSCLEIAGIFRLSSDLKDRVKKSSEPGKVIFDELIQEQLITAASVSALDVALTRCGKVVLAEDVRAYRHRNATFPTTIYTLL</sequence>
<name>A0A9Q0YJQ6_HOLLE</name>